<accession>A0A5K3FSY3</accession>
<proteinExistence type="predicted"/>
<dbReference type="WBParaSite" id="MCU_010990-RA">
    <property type="protein sequence ID" value="MCU_010990-RA"/>
    <property type="gene ID" value="MCU_010990"/>
</dbReference>
<name>A0A5K3FSY3_MESCO</name>
<evidence type="ECO:0000313" key="1">
    <source>
        <dbReference type="WBParaSite" id="MCU_010990-RA"/>
    </source>
</evidence>
<protein>
    <submittedName>
        <fullName evidence="1">Apple domain-containing protein</fullName>
    </submittedName>
</protein>
<reference evidence="1" key="1">
    <citation type="submission" date="2019-11" db="UniProtKB">
        <authorList>
            <consortium name="WormBaseParasite"/>
        </authorList>
    </citation>
    <scope>IDENTIFICATION</scope>
</reference>
<sequence>MKDVIISRSQSVEQCFVECTRQNFAFNAGVFDMFSNRCICGNIGSLRTLQTGSPKTLSSAFKYEN</sequence>
<organism evidence="1">
    <name type="scientific">Mesocestoides corti</name>
    <name type="common">Flatworm</name>
    <dbReference type="NCBI Taxonomy" id="53468"/>
    <lineage>
        <taxon>Eukaryota</taxon>
        <taxon>Metazoa</taxon>
        <taxon>Spiralia</taxon>
        <taxon>Lophotrochozoa</taxon>
        <taxon>Platyhelminthes</taxon>
        <taxon>Cestoda</taxon>
        <taxon>Eucestoda</taxon>
        <taxon>Cyclophyllidea</taxon>
        <taxon>Mesocestoididae</taxon>
        <taxon>Mesocestoides</taxon>
    </lineage>
</organism>
<dbReference type="AlphaFoldDB" id="A0A5K3FSY3"/>